<dbReference type="GO" id="GO:0016787">
    <property type="term" value="F:hydrolase activity"/>
    <property type="evidence" value="ECO:0007669"/>
    <property type="project" value="UniProtKB-KW"/>
</dbReference>
<comment type="similarity">
    <text evidence="3 11">Belongs to the ATPase gamma chain family.</text>
</comment>
<dbReference type="InterPro" id="IPR035968">
    <property type="entry name" value="ATP_synth_F1_ATPase_gsu"/>
</dbReference>
<gene>
    <name evidence="11 12" type="primary">atpG</name>
    <name evidence="12" type="ORF">EP073_09990</name>
</gene>
<keyword evidence="12" id="KW-0378">Hydrolase</keyword>
<reference evidence="12 13" key="1">
    <citation type="submission" date="2019-01" db="EMBL/GenBank/DDBJ databases">
        <title>Geovibrio thiophilus DSM 11263, complete genome.</title>
        <authorList>
            <person name="Spring S."/>
            <person name="Bunk B."/>
            <person name="Sproer C."/>
        </authorList>
    </citation>
    <scope>NUCLEOTIDE SEQUENCE [LARGE SCALE GENOMIC DNA]</scope>
    <source>
        <strain evidence="12 13">DSM 11263</strain>
    </source>
</reference>
<dbReference type="GO" id="GO:0009579">
    <property type="term" value="C:thylakoid"/>
    <property type="evidence" value="ECO:0007669"/>
    <property type="project" value="UniProtKB-SubCell"/>
</dbReference>
<dbReference type="HAMAP" id="MF_00815">
    <property type="entry name" value="ATP_synth_gamma_bact"/>
    <property type="match status" value="1"/>
</dbReference>
<dbReference type="NCBIfam" id="TIGR01146">
    <property type="entry name" value="ATPsyn_F1gamma"/>
    <property type="match status" value="1"/>
</dbReference>
<dbReference type="InterPro" id="IPR000131">
    <property type="entry name" value="ATP_synth_F1_gsu"/>
</dbReference>
<keyword evidence="8 11" id="KW-0139">CF(1)</keyword>
<evidence type="ECO:0000256" key="4">
    <source>
        <dbReference type="ARBA" id="ARBA00022448"/>
    </source>
</evidence>
<dbReference type="OrthoDB" id="9812769at2"/>
<accession>A0A3R5Z025</accession>
<comment type="function">
    <text evidence="1 11">Produces ATP from ADP in the presence of a proton gradient across the membrane. The gamma chain is believed to be important in regulating ATPase activity and the flow of protons through the CF(0) complex.</text>
</comment>
<evidence type="ECO:0000256" key="1">
    <source>
        <dbReference type="ARBA" id="ARBA00003456"/>
    </source>
</evidence>
<dbReference type="RefSeq" id="WP_128467006.1">
    <property type="nucleotide sequence ID" value="NZ_CP035108.1"/>
</dbReference>
<evidence type="ECO:0000256" key="10">
    <source>
        <dbReference type="ARBA" id="ARBA00060385"/>
    </source>
</evidence>
<evidence type="ECO:0000256" key="5">
    <source>
        <dbReference type="ARBA" id="ARBA00022781"/>
    </source>
</evidence>
<comment type="subunit">
    <text evidence="11">F-type ATPases have 2 components, CF(1) - the catalytic core - and CF(0) - the membrane proton channel. CF(1) has five subunits: alpha(3), beta(3), gamma(1), delta(1), epsilon(1). CF(0) has three main subunits: a, b and c.</text>
</comment>
<dbReference type="PANTHER" id="PTHR11693">
    <property type="entry name" value="ATP SYNTHASE GAMMA CHAIN"/>
    <property type="match status" value="1"/>
</dbReference>
<organism evidence="12 13">
    <name type="scientific">Geovibrio thiophilus</name>
    <dbReference type="NCBI Taxonomy" id="139438"/>
    <lineage>
        <taxon>Bacteria</taxon>
        <taxon>Pseudomonadati</taxon>
        <taxon>Deferribacterota</taxon>
        <taxon>Deferribacteres</taxon>
        <taxon>Deferribacterales</taxon>
        <taxon>Geovibrionaceae</taxon>
        <taxon>Geovibrio</taxon>
    </lineage>
</organism>
<dbReference type="CDD" id="cd12151">
    <property type="entry name" value="F1-ATPase_gamma"/>
    <property type="match status" value="1"/>
</dbReference>
<dbReference type="GO" id="GO:0005524">
    <property type="term" value="F:ATP binding"/>
    <property type="evidence" value="ECO:0007669"/>
    <property type="project" value="UniProtKB-UniRule"/>
</dbReference>
<evidence type="ECO:0000313" key="12">
    <source>
        <dbReference type="EMBL" id="QAR33720.1"/>
    </source>
</evidence>
<keyword evidence="5 11" id="KW-0375">Hydrogen ion transport</keyword>
<keyword evidence="11" id="KW-1003">Cell membrane</keyword>
<sequence>MAGTSDIKRKIASVKNTQKITKAMKMVSAAKMRRAQDAMAAARPFARKITEMVHDVAQRANPELHPFLSGNENADTIGLIVVTSDRGLCGAFNNNILKAVSRFASEHPGKKVKLVCIGKKAYEFFRKRNFDIIEKYADFAGKVLFSDAVGIADVVVEQYLNSGISDVYVLYNEFRSTASQTPVTEKLLPLKVEEAGEQLVEYIYEPKPEMLLNELMPRYIRYKIFQALLESTAGEHGARMMAMDNASRNASDMIGKLTLTYNKVRQASITNEILDIVNGAEALNG</sequence>
<dbReference type="GO" id="GO:0042777">
    <property type="term" value="P:proton motive force-driven plasma membrane ATP synthesis"/>
    <property type="evidence" value="ECO:0007669"/>
    <property type="project" value="UniProtKB-UniRule"/>
</dbReference>
<dbReference type="GO" id="GO:0046933">
    <property type="term" value="F:proton-transporting ATP synthase activity, rotational mechanism"/>
    <property type="evidence" value="ECO:0007669"/>
    <property type="project" value="UniProtKB-UniRule"/>
</dbReference>
<dbReference type="FunFam" id="1.10.287.80:FF:000003">
    <property type="entry name" value="ATP synthase gamma chain, chloroplastic"/>
    <property type="match status" value="1"/>
</dbReference>
<dbReference type="AlphaFoldDB" id="A0A3R5Z025"/>
<proteinExistence type="inferred from homology"/>
<dbReference type="Pfam" id="PF00231">
    <property type="entry name" value="ATP-synt"/>
    <property type="match status" value="1"/>
</dbReference>
<dbReference type="SUPFAM" id="SSF52943">
    <property type="entry name" value="ATP synthase (F1-ATPase), gamma subunit"/>
    <property type="match status" value="1"/>
</dbReference>
<dbReference type="Proteomes" id="UP000287502">
    <property type="component" value="Chromosome"/>
</dbReference>
<evidence type="ECO:0000256" key="8">
    <source>
        <dbReference type="ARBA" id="ARBA00023196"/>
    </source>
</evidence>
<dbReference type="GO" id="GO:0005886">
    <property type="term" value="C:plasma membrane"/>
    <property type="evidence" value="ECO:0007669"/>
    <property type="project" value="UniProtKB-SubCell"/>
</dbReference>
<evidence type="ECO:0000256" key="2">
    <source>
        <dbReference type="ARBA" id="ARBA00004170"/>
    </source>
</evidence>
<dbReference type="EMBL" id="CP035108">
    <property type="protein sequence ID" value="QAR33720.1"/>
    <property type="molecule type" value="Genomic_DNA"/>
</dbReference>
<dbReference type="Gene3D" id="3.40.1380.10">
    <property type="match status" value="1"/>
</dbReference>
<dbReference type="GO" id="GO:0045259">
    <property type="term" value="C:proton-transporting ATP synthase complex"/>
    <property type="evidence" value="ECO:0007669"/>
    <property type="project" value="UniProtKB-KW"/>
</dbReference>
<evidence type="ECO:0000256" key="6">
    <source>
        <dbReference type="ARBA" id="ARBA00023065"/>
    </source>
</evidence>
<evidence type="ECO:0000313" key="13">
    <source>
        <dbReference type="Proteomes" id="UP000287502"/>
    </source>
</evidence>
<dbReference type="KEGG" id="gtl:EP073_09990"/>
<evidence type="ECO:0000256" key="3">
    <source>
        <dbReference type="ARBA" id="ARBA00007681"/>
    </source>
</evidence>
<dbReference type="PROSITE" id="PS00153">
    <property type="entry name" value="ATPASE_GAMMA"/>
    <property type="match status" value="1"/>
</dbReference>
<name>A0A3R5Z025_9BACT</name>
<keyword evidence="13" id="KW-1185">Reference proteome</keyword>
<keyword evidence="9 11" id="KW-0066">ATP synthesis</keyword>
<dbReference type="InterPro" id="IPR023632">
    <property type="entry name" value="ATP_synth_F1_gsu_CS"/>
</dbReference>
<keyword evidence="7 11" id="KW-0472">Membrane</keyword>
<dbReference type="PANTHER" id="PTHR11693:SF22">
    <property type="entry name" value="ATP SYNTHASE SUBUNIT GAMMA, MITOCHONDRIAL"/>
    <property type="match status" value="1"/>
</dbReference>
<keyword evidence="4 11" id="KW-0813">Transport</keyword>
<evidence type="ECO:0000256" key="7">
    <source>
        <dbReference type="ARBA" id="ARBA00023136"/>
    </source>
</evidence>
<evidence type="ECO:0000256" key="9">
    <source>
        <dbReference type="ARBA" id="ARBA00023310"/>
    </source>
</evidence>
<dbReference type="Gene3D" id="1.10.287.80">
    <property type="entry name" value="ATP synthase, gamma subunit, helix hairpin domain"/>
    <property type="match status" value="1"/>
</dbReference>
<evidence type="ECO:0000256" key="11">
    <source>
        <dbReference type="HAMAP-Rule" id="MF_00815"/>
    </source>
</evidence>
<comment type="subcellular location">
    <subcellularLocation>
        <location evidence="11">Cell membrane</location>
        <topology evidence="11">Peripheral membrane protein</topology>
    </subcellularLocation>
    <subcellularLocation>
        <location evidence="2">Membrane</location>
        <topology evidence="2">Peripheral membrane protein</topology>
    </subcellularLocation>
    <subcellularLocation>
        <location evidence="10">Thylakoid</location>
    </subcellularLocation>
</comment>
<keyword evidence="6 11" id="KW-0406">Ion transport</keyword>
<dbReference type="PRINTS" id="PR00126">
    <property type="entry name" value="ATPASEGAMMA"/>
</dbReference>
<protein>
    <recommendedName>
        <fullName evidence="11">ATP synthase gamma chain</fullName>
    </recommendedName>
    <alternativeName>
        <fullName evidence="11">ATP synthase F1 sector gamma subunit</fullName>
    </alternativeName>
    <alternativeName>
        <fullName evidence="11">F-ATPase gamma subunit</fullName>
    </alternativeName>
</protein>